<organism evidence="1 2">
    <name type="scientific">Pseudooceanicola spongiae</name>
    <dbReference type="NCBI Taxonomy" id="2613965"/>
    <lineage>
        <taxon>Bacteria</taxon>
        <taxon>Pseudomonadati</taxon>
        <taxon>Pseudomonadota</taxon>
        <taxon>Alphaproteobacteria</taxon>
        <taxon>Rhodobacterales</taxon>
        <taxon>Paracoccaceae</taxon>
        <taxon>Pseudooceanicola</taxon>
    </lineage>
</organism>
<protein>
    <submittedName>
        <fullName evidence="1">Uncharacterized protein</fullName>
    </submittedName>
</protein>
<accession>A0A7L9WSN1</accession>
<dbReference type="Proteomes" id="UP000594118">
    <property type="component" value="Chromosome"/>
</dbReference>
<sequence length="293" mass="33807">MRLYLEPGLLASAAAGQHNFLSLVTEVLGHAGYAISLEETGARARADAPDKPGYALFHMEHPTHDRALTFRRVYHYPFWAIEPFAERWNWRVARRTFRPEEIDRAEAQTFFKRWQKRLFKDAPSKATREGAVYVPLQSRLLEHRLFQTCAPIEMLERTLEGDPHRKILATLHPKVTYSKAELRAVKDLSRRFPRLQLSKAPMEQCLQACDYVVTENSAAAFSGFFFEKPALLFGRIDFHHIALGPEDFDQIAEHRPDFATYIWWFWQKMSINAGRDDAPQKIAGALRRGGIPL</sequence>
<name>A0A7L9WSN1_9RHOB</name>
<reference evidence="1 2" key="1">
    <citation type="submission" date="2019-10" db="EMBL/GenBank/DDBJ databases">
        <title>Pseudopuniceibacterium sp. HQ09 islated from Antarctica.</title>
        <authorList>
            <person name="Liao L."/>
            <person name="Su S."/>
            <person name="Chen B."/>
            <person name="Yu Y."/>
        </authorList>
    </citation>
    <scope>NUCLEOTIDE SEQUENCE [LARGE SCALE GENOMIC DNA]</scope>
    <source>
        <strain evidence="1 2">HQ09</strain>
    </source>
</reference>
<gene>
    <name evidence="1" type="ORF">F3W81_15050</name>
</gene>
<dbReference type="AlphaFoldDB" id="A0A7L9WSN1"/>
<evidence type="ECO:0000313" key="2">
    <source>
        <dbReference type="Proteomes" id="UP000594118"/>
    </source>
</evidence>
<evidence type="ECO:0000313" key="1">
    <source>
        <dbReference type="EMBL" id="QOL83241.1"/>
    </source>
</evidence>
<dbReference type="KEGG" id="pshq:F3W81_15050"/>
<proteinExistence type="predicted"/>
<keyword evidence="2" id="KW-1185">Reference proteome</keyword>
<dbReference type="EMBL" id="CP045201">
    <property type="protein sequence ID" value="QOL83241.1"/>
    <property type="molecule type" value="Genomic_DNA"/>
</dbReference>